<feature type="domain" description="Pyrrolo-quinoline quinone repeat" evidence="1">
    <location>
        <begin position="44"/>
        <end position="148"/>
    </location>
</feature>
<dbReference type="PANTHER" id="PTHR34512:SF30">
    <property type="entry name" value="OUTER MEMBRANE PROTEIN ASSEMBLY FACTOR BAMB"/>
    <property type="match status" value="1"/>
</dbReference>
<comment type="caution">
    <text evidence="2">The sequence shown here is derived from an EMBL/GenBank/DDBJ whole genome shotgun (WGS) entry which is preliminary data.</text>
</comment>
<dbReference type="Proteomes" id="UP000324996">
    <property type="component" value="Unassembled WGS sequence"/>
</dbReference>
<feature type="domain" description="Pyrrolo-quinoline quinone repeat" evidence="1">
    <location>
        <begin position="155"/>
        <end position="363"/>
    </location>
</feature>
<protein>
    <submittedName>
        <fullName evidence="2">Pyrrolo-quinoline quinone</fullName>
    </submittedName>
</protein>
<accession>A0A5A7N4C9</accession>
<dbReference type="InterPro" id="IPR015943">
    <property type="entry name" value="WD40/YVTN_repeat-like_dom_sf"/>
</dbReference>
<evidence type="ECO:0000259" key="1">
    <source>
        <dbReference type="Pfam" id="PF13360"/>
    </source>
</evidence>
<dbReference type="EMBL" id="BKCN01000002">
    <property type="protein sequence ID" value="GER02857.1"/>
    <property type="molecule type" value="Genomic_DNA"/>
</dbReference>
<dbReference type="Gene3D" id="2.130.10.10">
    <property type="entry name" value="YVTN repeat-like/Quinoprotein amine dehydrogenase"/>
    <property type="match status" value="1"/>
</dbReference>
<keyword evidence="3" id="KW-1185">Reference proteome</keyword>
<dbReference type="InterPro" id="IPR011047">
    <property type="entry name" value="Quinoprotein_ADH-like_sf"/>
</dbReference>
<sequence>MTFKPYWLLLPILLAGCAGGEDISEPDAGGGYDAESDERIPVLTFDQELEADPAIADVRVILPQPYRNRDWPQSGGTPQNVVQHLALNGSLKRVWRTDIGEGSDILTRLIASPVVYDGVVYTVDTRGLVTAINASNGRKIWTNQLRMKGEKRALAFGGGVGYADGRLFVSTGYGFLAALDAKSGDELWRHDAMIPLRGAPSIEDGRVFVQTQDNQILAIDAQKGTLIWTQASLPEDAGLLGAASPAIAGDTVVAAMSSGELMAMRVENGRLAWQDTLSRTRRLTPLASLADIDGNPVISRGRVYAVGHAGSMAAIDMRSGERVWERSIASVHTPWIAGEYLFVLSADAELAALSLADGRVRWVTRLQRFKNPEDRDTPLSWTGPVLAGDRLIIASSHGYILSVSPYTGEFLGAETLPDGVIAPPIIADGTLYFLTEGADLVAYR</sequence>
<dbReference type="SMART" id="SM00564">
    <property type="entry name" value="PQQ"/>
    <property type="match status" value="7"/>
</dbReference>
<dbReference type="PANTHER" id="PTHR34512">
    <property type="entry name" value="CELL SURFACE PROTEIN"/>
    <property type="match status" value="1"/>
</dbReference>
<gene>
    <name evidence="2" type="ORF">JCM17846_05390</name>
</gene>
<dbReference type="RefSeq" id="WP_042086684.1">
    <property type="nucleotide sequence ID" value="NZ_BKCN01000002.1"/>
</dbReference>
<dbReference type="Pfam" id="PF13360">
    <property type="entry name" value="PQQ_2"/>
    <property type="match status" value="2"/>
</dbReference>
<evidence type="ECO:0000313" key="2">
    <source>
        <dbReference type="EMBL" id="GER02857.1"/>
    </source>
</evidence>
<dbReference type="InterPro" id="IPR002372">
    <property type="entry name" value="PQQ_rpt_dom"/>
</dbReference>
<dbReference type="InterPro" id="IPR018391">
    <property type="entry name" value="PQQ_b-propeller_rpt"/>
</dbReference>
<dbReference type="AlphaFoldDB" id="A0A5A7N4C9"/>
<organism evidence="2 3">
    <name type="scientific">Iodidimonas nitroreducens</name>
    <dbReference type="NCBI Taxonomy" id="1236968"/>
    <lineage>
        <taxon>Bacteria</taxon>
        <taxon>Pseudomonadati</taxon>
        <taxon>Pseudomonadota</taxon>
        <taxon>Alphaproteobacteria</taxon>
        <taxon>Iodidimonadales</taxon>
        <taxon>Iodidimonadaceae</taxon>
        <taxon>Iodidimonas</taxon>
    </lineage>
</organism>
<dbReference type="SUPFAM" id="SSF50998">
    <property type="entry name" value="Quinoprotein alcohol dehydrogenase-like"/>
    <property type="match status" value="1"/>
</dbReference>
<name>A0A5A7N4C9_9PROT</name>
<proteinExistence type="predicted"/>
<reference evidence="2 3" key="1">
    <citation type="submission" date="2019-09" db="EMBL/GenBank/DDBJ databases">
        <title>NBRP : Genome information of microbial organism related human and environment.</title>
        <authorList>
            <person name="Hattori M."/>
            <person name="Oshima K."/>
            <person name="Inaba H."/>
            <person name="Suda W."/>
            <person name="Sakamoto M."/>
            <person name="Iino T."/>
            <person name="Kitahara M."/>
            <person name="Oshida Y."/>
            <person name="Iida T."/>
            <person name="Kudo T."/>
            <person name="Itoh T."/>
            <person name="Ohkuma M."/>
        </authorList>
    </citation>
    <scope>NUCLEOTIDE SEQUENCE [LARGE SCALE GENOMIC DNA]</scope>
    <source>
        <strain evidence="2 3">Q-1</strain>
    </source>
</reference>
<evidence type="ECO:0000313" key="3">
    <source>
        <dbReference type="Proteomes" id="UP000324996"/>
    </source>
</evidence>
<dbReference type="PROSITE" id="PS51257">
    <property type="entry name" value="PROKAR_LIPOPROTEIN"/>
    <property type="match status" value="1"/>
</dbReference>